<dbReference type="PANTHER" id="PTHR30349">
    <property type="entry name" value="PHAGE INTEGRASE-RELATED"/>
    <property type="match status" value="1"/>
</dbReference>
<evidence type="ECO:0000313" key="7">
    <source>
        <dbReference type="EMBL" id="RZU33405.1"/>
    </source>
</evidence>
<dbReference type="AlphaFoldDB" id="A0A4Q7YBA5"/>
<evidence type="ECO:0000256" key="4">
    <source>
        <dbReference type="PROSITE-ProRule" id="PRU01248"/>
    </source>
</evidence>
<sequence length="334" mass="36524">MTIEASLVGPLTAAARPSWVVPAERTTAVGRLPGDDVTDPFIRLVVAMLAGYPDKTARSYLSDLRAWSAWCEHLGVHPFDARRHHTDLWVRHLTTEPQPSNDGQPLSPASVARRLSAVSALYAYGISVEVLSYSPTTGVRRPKVSDESSTAGLTADELVMLLDAADAHSPRIAALVSVMVFTGCRISEALNADVDDYRYDRGHRVLRIKRKGGKTASVALPPSTVRALDELICQRHDGPIFLARDGLSRYSYTSAYEQLKRLAKSAGIASAKFIKPHSLRHGFATESLALGVPLQDVQDALGHADPRTTRRYDRSRHNLDRSPAYALAQALRRG</sequence>
<proteinExistence type="predicted"/>
<dbReference type="Gene3D" id="1.10.443.10">
    <property type="entry name" value="Intergrase catalytic core"/>
    <property type="match status" value="1"/>
</dbReference>
<gene>
    <name evidence="7" type="ORF">BKA19_3127</name>
</gene>
<dbReference type="OrthoDB" id="4137935at2"/>
<dbReference type="InterPro" id="IPR050090">
    <property type="entry name" value="Tyrosine_recombinase_XerCD"/>
</dbReference>
<dbReference type="Gene3D" id="1.10.150.130">
    <property type="match status" value="1"/>
</dbReference>
<keyword evidence="2 4" id="KW-0238">DNA-binding</keyword>
<dbReference type="PANTHER" id="PTHR30349:SF81">
    <property type="entry name" value="TYROSINE RECOMBINASE XERC"/>
    <property type="match status" value="1"/>
</dbReference>
<reference evidence="7 8" key="1">
    <citation type="submission" date="2019-02" db="EMBL/GenBank/DDBJ databases">
        <title>Sequencing the genomes of 1000 actinobacteria strains.</title>
        <authorList>
            <person name="Klenk H.-P."/>
        </authorList>
    </citation>
    <scope>NUCLEOTIDE SEQUENCE [LARGE SCALE GENOMIC DNA]</scope>
    <source>
        <strain evidence="7 8">DSM 44509</strain>
    </source>
</reference>
<protein>
    <submittedName>
        <fullName evidence="7">Site-specific recombinase XerD</fullName>
    </submittedName>
</protein>
<dbReference type="InterPro" id="IPR002104">
    <property type="entry name" value="Integrase_catalytic"/>
</dbReference>
<dbReference type="Proteomes" id="UP000292507">
    <property type="component" value="Unassembled WGS sequence"/>
</dbReference>
<keyword evidence="1" id="KW-0229">DNA integration</keyword>
<dbReference type="Pfam" id="PF00589">
    <property type="entry name" value="Phage_integrase"/>
    <property type="match status" value="1"/>
</dbReference>
<comment type="caution">
    <text evidence="7">The sequence shown here is derived from an EMBL/GenBank/DDBJ whole genome shotgun (WGS) entry which is preliminary data.</text>
</comment>
<evidence type="ECO:0000256" key="1">
    <source>
        <dbReference type="ARBA" id="ARBA00022908"/>
    </source>
</evidence>
<dbReference type="GO" id="GO:0003677">
    <property type="term" value="F:DNA binding"/>
    <property type="evidence" value="ECO:0007669"/>
    <property type="project" value="UniProtKB-UniRule"/>
</dbReference>
<organism evidence="7 8">
    <name type="scientific">Blastococcus saxobsidens</name>
    <dbReference type="NCBI Taxonomy" id="138336"/>
    <lineage>
        <taxon>Bacteria</taxon>
        <taxon>Bacillati</taxon>
        <taxon>Actinomycetota</taxon>
        <taxon>Actinomycetes</taxon>
        <taxon>Geodermatophilales</taxon>
        <taxon>Geodermatophilaceae</taxon>
        <taxon>Blastococcus</taxon>
    </lineage>
</organism>
<evidence type="ECO:0000256" key="3">
    <source>
        <dbReference type="ARBA" id="ARBA00023172"/>
    </source>
</evidence>
<evidence type="ECO:0000259" key="6">
    <source>
        <dbReference type="PROSITE" id="PS51900"/>
    </source>
</evidence>
<name>A0A4Q7YBA5_9ACTN</name>
<evidence type="ECO:0000256" key="2">
    <source>
        <dbReference type="ARBA" id="ARBA00023125"/>
    </source>
</evidence>
<dbReference type="RefSeq" id="WP_104526787.1">
    <property type="nucleotide sequence ID" value="NZ_POQT01000002.1"/>
</dbReference>
<dbReference type="EMBL" id="SHKV01000001">
    <property type="protein sequence ID" value="RZU33405.1"/>
    <property type="molecule type" value="Genomic_DNA"/>
</dbReference>
<accession>A0A4Q7YBA5</accession>
<dbReference type="PROSITE" id="PS51898">
    <property type="entry name" value="TYR_RECOMBINASE"/>
    <property type="match status" value="1"/>
</dbReference>
<evidence type="ECO:0000259" key="5">
    <source>
        <dbReference type="PROSITE" id="PS51898"/>
    </source>
</evidence>
<dbReference type="GO" id="GO:0015074">
    <property type="term" value="P:DNA integration"/>
    <property type="evidence" value="ECO:0007669"/>
    <property type="project" value="UniProtKB-KW"/>
</dbReference>
<dbReference type="SUPFAM" id="SSF56349">
    <property type="entry name" value="DNA breaking-rejoining enzymes"/>
    <property type="match status" value="1"/>
</dbReference>
<evidence type="ECO:0000313" key="8">
    <source>
        <dbReference type="Proteomes" id="UP000292507"/>
    </source>
</evidence>
<keyword evidence="3" id="KW-0233">DNA recombination</keyword>
<dbReference type="PROSITE" id="PS51900">
    <property type="entry name" value="CB"/>
    <property type="match status" value="1"/>
</dbReference>
<dbReference type="CDD" id="cd00397">
    <property type="entry name" value="DNA_BRE_C"/>
    <property type="match status" value="1"/>
</dbReference>
<dbReference type="InterPro" id="IPR004107">
    <property type="entry name" value="Integrase_SAM-like_N"/>
</dbReference>
<feature type="domain" description="Tyr recombinase" evidence="5">
    <location>
        <begin position="148"/>
        <end position="325"/>
    </location>
</feature>
<dbReference type="InterPro" id="IPR013762">
    <property type="entry name" value="Integrase-like_cat_sf"/>
</dbReference>
<dbReference type="InterPro" id="IPR010998">
    <property type="entry name" value="Integrase_recombinase_N"/>
</dbReference>
<keyword evidence="8" id="KW-1185">Reference proteome</keyword>
<dbReference type="InterPro" id="IPR044068">
    <property type="entry name" value="CB"/>
</dbReference>
<feature type="domain" description="Core-binding (CB)" evidence="6">
    <location>
        <begin position="39"/>
        <end position="126"/>
    </location>
</feature>
<dbReference type="Pfam" id="PF02899">
    <property type="entry name" value="Phage_int_SAM_1"/>
    <property type="match status" value="1"/>
</dbReference>
<dbReference type="GO" id="GO:0006310">
    <property type="term" value="P:DNA recombination"/>
    <property type="evidence" value="ECO:0007669"/>
    <property type="project" value="UniProtKB-KW"/>
</dbReference>
<dbReference type="InterPro" id="IPR011010">
    <property type="entry name" value="DNA_brk_join_enz"/>
</dbReference>